<dbReference type="EMBL" id="OZ023703">
    <property type="protein sequence ID" value="CAK9871519.1"/>
    <property type="molecule type" value="Genomic_DNA"/>
</dbReference>
<reference evidence="2 3" key="1">
    <citation type="submission" date="2024-03" db="EMBL/GenBank/DDBJ databases">
        <authorList>
            <consortium name="ELIXIR-Norway"/>
            <consortium name="Elixir Norway"/>
        </authorList>
    </citation>
    <scope>NUCLEOTIDE SEQUENCE [LARGE SCALE GENOMIC DNA]</scope>
</reference>
<feature type="transmembrane region" description="Helical" evidence="1">
    <location>
        <begin position="13"/>
        <end position="33"/>
    </location>
</feature>
<proteinExistence type="predicted"/>
<gene>
    <name evidence="2" type="ORF">CSSPJE1EN2_LOCUS14187</name>
</gene>
<keyword evidence="3" id="KW-1185">Reference proteome</keyword>
<keyword evidence="1" id="KW-0812">Transmembrane</keyword>
<evidence type="ECO:0000256" key="1">
    <source>
        <dbReference type="SAM" id="Phobius"/>
    </source>
</evidence>
<name>A0ABP1B8M8_9BRYO</name>
<evidence type="ECO:0008006" key="4">
    <source>
        <dbReference type="Google" id="ProtNLM"/>
    </source>
</evidence>
<sequence length="69" mass="7700">MFDRHTGEVMYKMVATFLNVMCPVWTVCLLGISSDGARNMTGRVAGVVIRLSNAMHNECPLIRMWCGAH</sequence>
<evidence type="ECO:0000313" key="3">
    <source>
        <dbReference type="Proteomes" id="UP001497522"/>
    </source>
</evidence>
<accession>A0ABP1B8M8</accession>
<organism evidence="2 3">
    <name type="scientific">Sphagnum jensenii</name>
    <dbReference type="NCBI Taxonomy" id="128206"/>
    <lineage>
        <taxon>Eukaryota</taxon>
        <taxon>Viridiplantae</taxon>
        <taxon>Streptophyta</taxon>
        <taxon>Embryophyta</taxon>
        <taxon>Bryophyta</taxon>
        <taxon>Sphagnophytina</taxon>
        <taxon>Sphagnopsida</taxon>
        <taxon>Sphagnales</taxon>
        <taxon>Sphagnaceae</taxon>
        <taxon>Sphagnum</taxon>
    </lineage>
</organism>
<dbReference type="PANTHER" id="PTHR37067">
    <property type="entry name" value="PX DOMAIN-CONTAINING PROTEIN"/>
    <property type="match status" value="1"/>
</dbReference>
<keyword evidence="1" id="KW-0472">Membrane</keyword>
<evidence type="ECO:0000313" key="2">
    <source>
        <dbReference type="EMBL" id="CAK9871519.1"/>
    </source>
</evidence>
<keyword evidence="1" id="KW-1133">Transmembrane helix</keyword>
<dbReference type="Proteomes" id="UP001497522">
    <property type="component" value="Chromosome 2"/>
</dbReference>
<dbReference type="PANTHER" id="PTHR37067:SF3">
    <property type="entry name" value="PX DOMAIN-CONTAINING PROTEIN"/>
    <property type="match status" value="1"/>
</dbReference>
<protein>
    <recommendedName>
        <fullName evidence="4">Transposase</fullName>
    </recommendedName>
</protein>